<dbReference type="AlphaFoldDB" id="A0AAD7WA04"/>
<dbReference type="CDD" id="cd15170">
    <property type="entry name" value="7tmA_FFAR2_FFAR3"/>
    <property type="match status" value="1"/>
</dbReference>
<dbReference type="InterPro" id="IPR000276">
    <property type="entry name" value="GPCR_Rhodpsn"/>
</dbReference>
<organism evidence="11 12">
    <name type="scientific">Aldrovandia affinis</name>
    <dbReference type="NCBI Taxonomy" id="143900"/>
    <lineage>
        <taxon>Eukaryota</taxon>
        <taxon>Metazoa</taxon>
        <taxon>Chordata</taxon>
        <taxon>Craniata</taxon>
        <taxon>Vertebrata</taxon>
        <taxon>Euteleostomi</taxon>
        <taxon>Actinopterygii</taxon>
        <taxon>Neopterygii</taxon>
        <taxon>Teleostei</taxon>
        <taxon>Notacanthiformes</taxon>
        <taxon>Halosauridae</taxon>
        <taxon>Aldrovandia</taxon>
    </lineage>
</organism>
<dbReference type="PRINTS" id="PR00237">
    <property type="entry name" value="GPCRRHODOPSN"/>
</dbReference>
<feature type="transmembrane region" description="Helical" evidence="9">
    <location>
        <begin position="177"/>
        <end position="200"/>
    </location>
</feature>
<keyword evidence="4 9" id="KW-1133">Transmembrane helix</keyword>
<dbReference type="InterPro" id="IPR013312">
    <property type="entry name" value="GPR40-rel_orph"/>
</dbReference>
<evidence type="ECO:0000256" key="6">
    <source>
        <dbReference type="ARBA" id="ARBA00023136"/>
    </source>
</evidence>
<dbReference type="EMBL" id="JAINUG010000182">
    <property type="protein sequence ID" value="KAJ8389412.1"/>
    <property type="molecule type" value="Genomic_DNA"/>
</dbReference>
<proteinExistence type="predicted"/>
<dbReference type="GO" id="GO:0004930">
    <property type="term" value="F:G protein-coupled receptor activity"/>
    <property type="evidence" value="ECO:0007669"/>
    <property type="project" value="UniProtKB-KW"/>
</dbReference>
<dbReference type="PANTHER" id="PTHR45822:SF3">
    <property type="entry name" value="FREE FATTY ACID RECEPTOR 3-LIKE-RELATED"/>
    <property type="match status" value="1"/>
</dbReference>
<keyword evidence="2" id="KW-1003">Cell membrane</keyword>
<dbReference type="Proteomes" id="UP001221898">
    <property type="component" value="Unassembled WGS sequence"/>
</dbReference>
<keyword evidence="7" id="KW-0675">Receptor</keyword>
<dbReference type="GO" id="GO:0005886">
    <property type="term" value="C:plasma membrane"/>
    <property type="evidence" value="ECO:0007669"/>
    <property type="project" value="UniProtKB-SubCell"/>
</dbReference>
<comment type="subcellular location">
    <subcellularLocation>
        <location evidence="1">Cell membrane</location>
        <topology evidence="1">Multi-pass membrane protein</topology>
    </subcellularLocation>
</comment>
<feature type="transmembrane region" description="Helical" evidence="9">
    <location>
        <begin position="12"/>
        <end position="32"/>
    </location>
</feature>
<gene>
    <name evidence="11" type="ORF">AAFF_G00119500</name>
</gene>
<evidence type="ECO:0000256" key="5">
    <source>
        <dbReference type="ARBA" id="ARBA00023040"/>
    </source>
</evidence>
<dbReference type="PANTHER" id="PTHR45822">
    <property type="entry name" value="FREE FATTY ACID RECEPTOR 2-RELATED"/>
    <property type="match status" value="1"/>
</dbReference>
<evidence type="ECO:0000256" key="8">
    <source>
        <dbReference type="ARBA" id="ARBA00023224"/>
    </source>
</evidence>
<evidence type="ECO:0000256" key="9">
    <source>
        <dbReference type="SAM" id="Phobius"/>
    </source>
</evidence>
<sequence>MLTSHSQLVLSVSIITFLIGLPANSLAFYTLSRKLRQKPVPIDILLLNLTISDLIFLIFLPFKMKEAADNMLWSLPYILCPVTGFIFYSTIYNSTLFLMAVSVERYLGVAFPIRYKVHCRTRYAVVVSVSFWVLSSLNLSIVYIMPFYKPQNTSGSSSPNDCYTVFTPEQLRVLLPVRLELCLLLFCVPFLITCFCYINLIRILSRRPHIGRRHIGRSRRLRVIGMALGTLAVFALCFCPYNVSHLVGFITGFSPEWRHIALLFSTFNACLDPLIFYCSSAAVRSTFTSCVTGLLGRLRLSHCHRPCHCPLLAASGTDKYKDPSPNEGE</sequence>
<dbReference type="Pfam" id="PF00001">
    <property type="entry name" value="7tm_1"/>
    <property type="match status" value="1"/>
</dbReference>
<feature type="domain" description="G-protein coupled receptors family 1 profile" evidence="10">
    <location>
        <begin position="23"/>
        <end position="276"/>
    </location>
</feature>
<dbReference type="GO" id="GO:0071398">
    <property type="term" value="P:cellular response to fatty acid"/>
    <property type="evidence" value="ECO:0007669"/>
    <property type="project" value="TreeGrafter"/>
</dbReference>
<dbReference type="PROSITE" id="PS50262">
    <property type="entry name" value="G_PROTEIN_RECEP_F1_2"/>
    <property type="match status" value="1"/>
</dbReference>
<evidence type="ECO:0000256" key="7">
    <source>
        <dbReference type="ARBA" id="ARBA00023170"/>
    </source>
</evidence>
<evidence type="ECO:0000256" key="2">
    <source>
        <dbReference type="ARBA" id="ARBA00022475"/>
    </source>
</evidence>
<feature type="transmembrane region" description="Helical" evidence="9">
    <location>
        <begin position="123"/>
        <end position="145"/>
    </location>
</feature>
<keyword evidence="8" id="KW-0807">Transducer</keyword>
<evidence type="ECO:0000256" key="4">
    <source>
        <dbReference type="ARBA" id="ARBA00022989"/>
    </source>
</evidence>
<keyword evidence="6 9" id="KW-0472">Membrane</keyword>
<evidence type="ECO:0000259" key="10">
    <source>
        <dbReference type="PROSITE" id="PS50262"/>
    </source>
</evidence>
<feature type="transmembrane region" description="Helical" evidence="9">
    <location>
        <begin position="82"/>
        <end position="103"/>
    </location>
</feature>
<comment type="caution">
    <text evidence="11">The sequence shown here is derived from an EMBL/GenBank/DDBJ whole genome shotgun (WGS) entry which is preliminary data.</text>
</comment>
<dbReference type="SUPFAM" id="SSF81321">
    <property type="entry name" value="Family A G protein-coupled receptor-like"/>
    <property type="match status" value="1"/>
</dbReference>
<feature type="transmembrane region" description="Helical" evidence="9">
    <location>
        <begin position="44"/>
        <end position="62"/>
    </location>
</feature>
<protein>
    <recommendedName>
        <fullName evidence="10">G-protein coupled receptors family 1 profile domain-containing protein</fullName>
    </recommendedName>
</protein>
<dbReference type="InterPro" id="IPR017452">
    <property type="entry name" value="GPCR_Rhodpsn_7TM"/>
</dbReference>
<name>A0AAD7WA04_9TELE</name>
<keyword evidence="12" id="KW-1185">Reference proteome</keyword>
<accession>A0AAD7WA04</accession>
<evidence type="ECO:0000313" key="11">
    <source>
        <dbReference type="EMBL" id="KAJ8389412.1"/>
    </source>
</evidence>
<evidence type="ECO:0000256" key="3">
    <source>
        <dbReference type="ARBA" id="ARBA00022692"/>
    </source>
</evidence>
<keyword evidence="3 9" id="KW-0812">Transmembrane</keyword>
<keyword evidence="5" id="KW-0297">G-protein coupled receptor</keyword>
<feature type="transmembrane region" description="Helical" evidence="9">
    <location>
        <begin position="221"/>
        <end position="243"/>
    </location>
</feature>
<evidence type="ECO:0000313" key="12">
    <source>
        <dbReference type="Proteomes" id="UP001221898"/>
    </source>
</evidence>
<dbReference type="Gene3D" id="1.20.1070.10">
    <property type="entry name" value="Rhodopsin 7-helix transmembrane proteins"/>
    <property type="match status" value="1"/>
</dbReference>
<evidence type="ECO:0000256" key="1">
    <source>
        <dbReference type="ARBA" id="ARBA00004651"/>
    </source>
</evidence>
<reference evidence="11" key="1">
    <citation type="journal article" date="2023" name="Science">
        <title>Genome structures resolve the early diversification of teleost fishes.</title>
        <authorList>
            <person name="Parey E."/>
            <person name="Louis A."/>
            <person name="Montfort J."/>
            <person name="Bouchez O."/>
            <person name="Roques C."/>
            <person name="Iampietro C."/>
            <person name="Lluch J."/>
            <person name="Castinel A."/>
            <person name="Donnadieu C."/>
            <person name="Desvignes T."/>
            <person name="Floi Bucao C."/>
            <person name="Jouanno E."/>
            <person name="Wen M."/>
            <person name="Mejri S."/>
            <person name="Dirks R."/>
            <person name="Jansen H."/>
            <person name="Henkel C."/>
            <person name="Chen W.J."/>
            <person name="Zahm M."/>
            <person name="Cabau C."/>
            <person name="Klopp C."/>
            <person name="Thompson A.W."/>
            <person name="Robinson-Rechavi M."/>
            <person name="Braasch I."/>
            <person name="Lecointre G."/>
            <person name="Bobe J."/>
            <person name="Postlethwait J.H."/>
            <person name="Berthelot C."/>
            <person name="Roest Crollius H."/>
            <person name="Guiguen Y."/>
        </authorList>
    </citation>
    <scope>NUCLEOTIDE SEQUENCE</scope>
    <source>
        <strain evidence="11">NC1722</strain>
    </source>
</reference>
<dbReference type="PRINTS" id="PR01904">
    <property type="entry name" value="GPR40FAMILY"/>
</dbReference>